<dbReference type="Pfam" id="PF01425">
    <property type="entry name" value="Amidase"/>
    <property type="match status" value="1"/>
</dbReference>
<dbReference type="EMBL" id="JBBKZV010000002">
    <property type="protein sequence ID" value="MEJ8821608.1"/>
    <property type="molecule type" value="Genomic_DNA"/>
</dbReference>
<comment type="similarity">
    <text evidence="1">Belongs to the amidase family.</text>
</comment>
<gene>
    <name evidence="3" type="ORF">WKW80_06105</name>
</gene>
<keyword evidence="4" id="KW-1185">Reference proteome</keyword>
<protein>
    <submittedName>
        <fullName evidence="3">Amidase</fullName>
    </submittedName>
</protein>
<dbReference type="NCBIfam" id="NF005687">
    <property type="entry name" value="PRK07487.1"/>
    <property type="match status" value="1"/>
</dbReference>
<reference evidence="3 4" key="1">
    <citation type="submission" date="2024-03" db="EMBL/GenBank/DDBJ databases">
        <title>Novel species of the genus Variovorax.</title>
        <authorList>
            <person name="Liu Q."/>
            <person name="Xin Y.-H."/>
        </authorList>
    </citation>
    <scope>NUCLEOTIDE SEQUENCE [LARGE SCALE GENOMIC DNA]</scope>
    <source>
        <strain evidence="3 4">KACC 18501</strain>
    </source>
</reference>
<dbReference type="RefSeq" id="WP_340362649.1">
    <property type="nucleotide sequence ID" value="NZ_JBBKZV010000002.1"/>
</dbReference>
<organism evidence="3 4">
    <name type="scientific">Variovorax humicola</name>
    <dbReference type="NCBI Taxonomy" id="1769758"/>
    <lineage>
        <taxon>Bacteria</taxon>
        <taxon>Pseudomonadati</taxon>
        <taxon>Pseudomonadota</taxon>
        <taxon>Betaproteobacteria</taxon>
        <taxon>Burkholderiales</taxon>
        <taxon>Comamonadaceae</taxon>
        <taxon>Variovorax</taxon>
    </lineage>
</organism>
<name>A0ABU8VVI2_9BURK</name>
<comment type="caution">
    <text evidence="3">The sequence shown here is derived from an EMBL/GenBank/DDBJ whole genome shotgun (WGS) entry which is preliminary data.</text>
</comment>
<accession>A0ABU8VVI2</accession>
<dbReference type="PANTHER" id="PTHR11895">
    <property type="entry name" value="TRANSAMIDASE"/>
    <property type="match status" value="1"/>
</dbReference>
<feature type="domain" description="Amidase" evidence="2">
    <location>
        <begin position="25"/>
        <end position="450"/>
    </location>
</feature>
<dbReference type="PROSITE" id="PS00571">
    <property type="entry name" value="AMIDASES"/>
    <property type="match status" value="1"/>
</dbReference>
<evidence type="ECO:0000256" key="1">
    <source>
        <dbReference type="ARBA" id="ARBA00009199"/>
    </source>
</evidence>
<evidence type="ECO:0000313" key="4">
    <source>
        <dbReference type="Proteomes" id="UP001363010"/>
    </source>
</evidence>
<dbReference type="Proteomes" id="UP001363010">
    <property type="component" value="Unassembled WGS sequence"/>
</dbReference>
<dbReference type="InterPro" id="IPR036928">
    <property type="entry name" value="AS_sf"/>
</dbReference>
<dbReference type="InterPro" id="IPR020556">
    <property type="entry name" value="Amidase_CS"/>
</dbReference>
<sequence length="470" mass="48454">MNPLWTHSALELAGMVSRREVSCAEVVEAHLTRIAAVNPRVNAVVRVLADEARAAAEAADRKVAAGAALGPLHGVPITVKENIDMAGLPTTWGVPGLADAVVPLDAPVVERMRAAGAIPIGRTNLPDMALRVHTDSCLHGATLNPWNAARTAGGSSGGDAVALATGMCAIGLGNDIGGSLRNPANACGIASIRPSAGRVPDAGLVPGEDRLLAVQLMQVQGPMARRVADVRAALQVMMGAHPRDPWSITAPLAGSAAPGPLRVAVVAEPPGGGTDPRVAAAVRRAADALSDAGYAVVETCPPRYEDAIAVWTQFLLGDFAAVMPQLMPLIGGSGATFLAMMQSAVPPLPDAAAMSIMLMQRDGVARAWSQFLAEYPLVLSPTWSQLPFEAGFDAASEAGAKATMEMVRPVLPANLMGLPSACVPADRDEATGLPIGVLLTGARFRDDQCLDAAEAIEQRCALATPIDPVR</sequence>
<dbReference type="InterPro" id="IPR023631">
    <property type="entry name" value="Amidase_dom"/>
</dbReference>
<evidence type="ECO:0000313" key="3">
    <source>
        <dbReference type="EMBL" id="MEJ8821608.1"/>
    </source>
</evidence>
<dbReference type="SUPFAM" id="SSF75304">
    <property type="entry name" value="Amidase signature (AS) enzymes"/>
    <property type="match status" value="1"/>
</dbReference>
<proteinExistence type="inferred from homology"/>
<dbReference type="Gene3D" id="3.90.1300.10">
    <property type="entry name" value="Amidase signature (AS) domain"/>
    <property type="match status" value="1"/>
</dbReference>
<dbReference type="PANTHER" id="PTHR11895:SF7">
    <property type="entry name" value="GLUTAMYL-TRNA(GLN) AMIDOTRANSFERASE SUBUNIT A, MITOCHONDRIAL"/>
    <property type="match status" value="1"/>
</dbReference>
<dbReference type="InterPro" id="IPR000120">
    <property type="entry name" value="Amidase"/>
</dbReference>
<evidence type="ECO:0000259" key="2">
    <source>
        <dbReference type="Pfam" id="PF01425"/>
    </source>
</evidence>